<accession>A0A8H2JHD8</accession>
<evidence type="ECO:0000313" key="4">
    <source>
        <dbReference type="EMBL" id="QPG69423.1"/>
    </source>
</evidence>
<dbReference type="Proteomes" id="UP000309231">
    <property type="component" value="Chromosome"/>
</dbReference>
<keyword evidence="6" id="KW-1185">Reference proteome</keyword>
<dbReference type="Pfam" id="PF00724">
    <property type="entry name" value="Oxidored_FMN"/>
    <property type="match status" value="1"/>
</dbReference>
<dbReference type="CDD" id="cd04733">
    <property type="entry name" value="OYE_like_2_FMN"/>
    <property type="match status" value="1"/>
</dbReference>
<dbReference type="GO" id="GO:0010181">
    <property type="term" value="F:FMN binding"/>
    <property type="evidence" value="ECO:0007669"/>
    <property type="project" value="InterPro"/>
</dbReference>
<dbReference type="SUPFAM" id="SSF51395">
    <property type="entry name" value="FMN-linked oxidoreductases"/>
    <property type="match status" value="1"/>
</dbReference>
<dbReference type="InterPro" id="IPR051799">
    <property type="entry name" value="NADH_flavin_oxidoreductase"/>
</dbReference>
<keyword evidence="2" id="KW-0560">Oxidoreductase</keyword>
<dbReference type="PANTHER" id="PTHR43656">
    <property type="entry name" value="BINDING OXIDOREDUCTASE, PUTATIVE (AFU_ORTHOLOGUE AFUA_2G08260)-RELATED"/>
    <property type="match status" value="1"/>
</dbReference>
<sequence length="415" mass="44711">MNALHQPLRLPNGLVLPNRIMKAAMSEALADGRHAPDDRLVRLYDRWSRGGYGLLITGNVMVDRTQLGEPGNVVIEDDRDLAALSRWVKSTHDAGVPIWAQLNHPGRQSNPLAIGHTPVAPSAVPLSLPGSPTPRALTGAEIEGIIERFVTAASVCEAAGFDGVQIHGAHGYLVTQFLSPLTNLRDDEWGGDSERRMRFLLEVVRGIRARVSPAFAVSVKLNSADFQRGGFTEDDSREVVSALAREDIDLIEISGGNYESPAMSGSAAASTRAREAYFLDYARTVRQAAGQVPLAVTGGFRSREAMAQAIESGDCDVVGLARPTVTMPDAAAAILSGQLDVLPTRELKYGMRSLVSRFVDVKALDGVLNISWSTDQLHRLGAGLEPDLNRGRLATTLAMLKRNGTASLRPKRGIR</sequence>
<organism evidence="5">
    <name type="scientific">Mycolicibacterium mucogenicum DSM 44124</name>
    <dbReference type="NCBI Taxonomy" id="1226753"/>
    <lineage>
        <taxon>Bacteria</taxon>
        <taxon>Bacillati</taxon>
        <taxon>Actinomycetota</taxon>
        <taxon>Actinomycetes</taxon>
        <taxon>Mycobacteriales</taxon>
        <taxon>Mycobacteriaceae</taxon>
        <taxon>Mycolicibacterium</taxon>
    </lineage>
</organism>
<protein>
    <submittedName>
        <fullName evidence="4 5">NADH:flavin oxidoreductase</fullName>
    </submittedName>
</protein>
<name>A0A8H2JHD8_MYCMU</name>
<evidence type="ECO:0000313" key="5">
    <source>
        <dbReference type="EMBL" id="TLH55943.1"/>
    </source>
</evidence>
<dbReference type="Gene3D" id="3.20.20.70">
    <property type="entry name" value="Aldolase class I"/>
    <property type="match status" value="1"/>
</dbReference>
<gene>
    <name evidence="4" type="ORF">C1S78_029420</name>
    <name evidence="5" type="ORF">C1S78_29345</name>
</gene>
<reference evidence="5" key="1">
    <citation type="submission" date="2018-01" db="EMBL/GenBank/DDBJ databases">
        <title>Comparative genomics of Mycobacterium mucogenicum and Mycobacterium neoaurum clade members emphasizing tRNA and non-coding RNA.</title>
        <authorList>
            <person name="Behra P.R.K."/>
            <person name="Pettersson B.M.F."/>
            <person name="Das S."/>
            <person name="Dasgupta S."/>
            <person name="Kirsebom L.A."/>
        </authorList>
    </citation>
    <scope>NUCLEOTIDE SEQUENCE</scope>
    <source>
        <strain evidence="5">DSM 44124</strain>
    </source>
</reference>
<evidence type="ECO:0000256" key="1">
    <source>
        <dbReference type="ARBA" id="ARBA00022630"/>
    </source>
</evidence>
<dbReference type="PANTHER" id="PTHR43656:SF2">
    <property type="entry name" value="BINDING OXIDOREDUCTASE, PUTATIVE (AFU_ORTHOLOGUE AFUA_2G08260)-RELATED"/>
    <property type="match status" value="1"/>
</dbReference>
<feature type="domain" description="NADH:flavin oxidoreductase/NADH oxidase N-terminal" evidence="3">
    <location>
        <begin position="4"/>
        <end position="334"/>
    </location>
</feature>
<dbReference type="EMBL" id="CP062008">
    <property type="protein sequence ID" value="QPG69423.1"/>
    <property type="molecule type" value="Genomic_DNA"/>
</dbReference>
<keyword evidence="1" id="KW-0285">Flavoprotein</keyword>
<dbReference type="GO" id="GO:0016491">
    <property type="term" value="F:oxidoreductase activity"/>
    <property type="evidence" value="ECO:0007669"/>
    <property type="project" value="UniProtKB-KW"/>
</dbReference>
<evidence type="ECO:0000313" key="6">
    <source>
        <dbReference type="Proteomes" id="UP000309231"/>
    </source>
</evidence>
<reference evidence="4 6" key="3">
    <citation type="journal article" date="2019" name="Sci. Rep.">
        <title>Insight into the biology of Mycobacterium mucogenicum and Mycobacterium neoaurum clade members.</title>
        <authorList>
            <person name="Behra P.R.K."/>
            <person name="Pettersson B.M.F."/>
            <person name="Ramesh M."/>
            <person name="Dasgupta S."/>
            <person name="Kirsebom L.A."/>
        </authorList>
    </citation>
    <scope>NUCLEOTIDE SEQUENCE [LARGE SCALE GENOMIC DNA]</scope>
    <source>
        <strain evidence="4 6">DSM 44124</strain>
    </source>
</reference>
<dbReference type="GeneID" id="76729087"/>
<evidence type="ECO:0000256" key="2">
    <source>
        <dbReference type="ARBA" id="ARBA00023002"/>
    </source>
</evidence>
<reference evidence="4 6" key="2">
    <citation type="journal article" date="2019" name="BMC Evol. Biol.">
        <title>Comparative genomics of Mycobacterium mucogenicum and Mycobacterium neoaurum clade members emphasizing tRNA and non-coding RNA.</title>
        <authorList>
            <person name="Behra P.R.K."/>
            <person name="Pettersson B.M.F."/>
            <person name="Das S."/>
            <person name="Dasgupta S."/>
            <person name="Kirsebom L.A."/>
        </authorList>
    </citation>
    <scope>NUCLEOTIDE SEQUENCE [LARGE SCALE GENOMIC DNA]</scope>
    <source>
        <strain evidence="4 6">DSM 44124</strain>
    </source>
</reference>
<dbReference type="KEGG" id="mmuc:C1S78_029420"/>
<proteinExistence type="predicted"/>
<dbReference type="InterPro" id="IPR013785">
    <property type="entry name" value="Aldolase_TIM"/>
</dbReference>
<dbReference type="RefSeq" id="WP_020099814.1">
    <property type="nucleotide sequence ID" value="NZ_ANBS01000029.1"/>
</dbReference>
<dbReference type="EMBL" id="POTL01000001">
    <property type="protein sequence ID" value="TLH55943.1"/>
    <property type="molecule type" value="Genomic_DNA"/>
</dbReference>
<evidence type="ECO:0000259" key="3">
    <source>
        <dbReference type="Pfam" id="PF00724"/>
    </source>
</evidence>
<dbReference type="AlphaFoldDB" id="A0A8H2JHD8"/>
<dbReference type="InterPro" id="IPR001155">
    <property type="entry name" value="OxRdtase_FMN_N"/>
</dbReference>